<dbReference type="AlphaFoldDB" id="A0A7Y6C1U8"/>
<keyword evidence="5" id="KW-1185">Reference proteome</keyword>
<comment type="caution">
    <text evidence="4">The sequence shown here is derived from an EMBL/GenBank/DDBJ whole genome shotgun (WGS) entry which is preliminary data.</text>
</comment>
<dbReference type="GO" id="GO:0016787">
    <property type="term" value="F:hydrolase activity"/>
    <property type="evidence" value="ECO:0007669"/>
    <property type="project" value="UniProtKB-KW"/>
</dbReference>
<proteinExistence type="inferred from homology"/>
<dbReference type="InterPro" id="IPR037459">
    <property type="entry name" value="RhgT-like"/>
</dbReference>
<dbReference type="EMBL" id="JABMCB010000202">
    <property type="protein sequence ID" value="NUU79049.1"/>
    <property type="molecule type" value="Genomic_DNA"/>
</dbReference>
<keyword evidence="2" id="KW-0378">Hydrolase</keyword>
<dbReference type="PANTHER" id="PTHR43695">
    <property type="entry name" value="PUTATIVE (AFU_ORTHOLOGUE AFUA_2G17250)-RELATED"/>
    <property type="match status" value="1"/>
</dbReference>
<evidence type="ECO:0000256" key="2">
    <source>
        <dbReference type="ARBA" id="ARBA00022801"/>
    </source>
</evidence>
<feature type="domain" description="SGNH hydrolase-type esterase" evidence="3">
    <location>
        <begin position="199"/>
        <end position="357"/>
    </location>
</feature>
<comment type="similarity">
    <text evidence="1">Belongs to the 'GDSL' lipolytic enzyme family.</text>
</comment>
<gene>
    <name evidence="4" type="ORF">HP552_27985</name>
</gene>
<protein>
    <recommendedName>
        <fullName evidence="3">SGNH hydrolase-type esterase domain-containing protein</fullName>
    </recommendedName>
</protein>
<dbReference type="Proteomes" id="UP000526125">
    <property type="component" value="Unassembled WGS sequence"/>
</dbReference>
<name>A0A7Y6C1U8_9BACL</name>
<evidence type="ECO:0000313" key="4">
    <source>
        <dbReference type="EMBL" id="NUU79049.1"/>
    </source>
</evidence>
<evidence type="ECO:0000256" key="1">
    <source>
        <dbReference type="ARBA" id="ARBA00008668"/>
    </source>
</evidence>
<evidence type="ECO:0000259" key="3">
    <source>
        <dbReference type="Pfam" id="PF13472"/>
    </source>
</evidence>
<reference evidence="4 5" key="1">
    <citation type="submission" date="2020-05" db="EMBL/GenBank/DDBJ databases">
        <title>Genome Sequencing of Type Strains.</title>
        <authorList>
            <person name="Lemaire J.F."/>
            <person name="Inderbitzin P."/>
            <person name="Gregorio O.A."/>
            <person name="Collins S.B."/>
            <person name="Wespe N."/>
            <person name="Knight-Connoni V."/>
        </authorList>
    </citation>
    <scope>NUCLEOTIDE SEQUENCE [LARGE SCALE GENOMIC DNA]</scope>
    <source>
        <strain evidence="4 5">LMG 21957</strain>
    </source>
</reference>
<accession>A0A7Y6C1U8</accession>
<dbReference type="SUPFAM" id="SSF52266">
    <property type="entry name" value="SGNH hydrolase"/>
    <property type="match status" value="1"/>
</dbReference>
<dbReference type="InterPro" id="IPR036514">
    <property type="entry name" value="SGNH_hydro_sf"/>
</dbReference>
<dbReference type="RefSeq" id="WP_175398640.1">
    <property type="nucleotide sequence ID" value="NZ_JABMCB010000202.1"/>
</dbReference>
<sequence>MIPEQKIQFNFSSTPKEGYVSMIPGENDTIPRYDHVRGFGFVDQTCAMPPRQVHLDSIVAAQEGYLIREAEFREDDGEPVEHHNRYGLCFRVKVPPGAYNVQVRTTSDQADMVIAISGMNTQALLQTEFWDAAKLITNQTRIQIDDRQWSYNYVNGREYIDIEIEPKRLNCIVGISEIVITRIPQKDRPEHQLPTVFTLGDSTVKSYIFEEAPMSGWGQVFDNLFDPLQVRVINYSMGGRSFKSAYTEGRFNDILMTGCAQDYVLIQFGHNDESMDENRRFGRGSTESMYRTYLQEIYIPAIRARGMIPILVTPMSRVDAAAKSRHIYTNSFNNRKFPQVMREMAAKLGVTLIDLNKESLRYYNEIGVEATTAIFMSIEAGETPGKTNDGSFANGHPIQRNDGTHFKESLSKQFARMVATCLAKEAEQGNQAVKNVASWLKNEVKTAIQTNNWSTVFPEIAVDTLTGSGAYYRNQIEKLVQLGVFSLDDGARFNPEEFVNIREFSLALSRLLEIDSAILSDCSNNELTRETMGKLLHDAYQAKFDVPPPYMTEYNGDAITPDHPAYDPHLAPDQRGTMYYPLISYEQLEDTAEITPELLSKVKKAYQWGLFRSEKGIERGKQCNGNVLEPKKRVTREKAAKVLYYMWVLAHPINMENDISCLKTLKS</sequence>
<dbReference type="PANTHER" id="PTHR43695:SF1">
    <property type="entry name" value="RHAMNOGALACTURONAN ACETYLESTERASE"/>
    <property type="match status" value="1"/>
</dbReference>
<dbReference type="Gene3D" id="3.40.50.1110">
    <property type="entry name" value="SGNH hydrolase"/>
    <property type="match status" value="1"/>
</dbReference>
<evidence type="ECO:0000313" key="5">
    <source>
        <dbReference type="Proteomes" id="UP000526125"/>
    </source>
</evidence>
<dbReference type="Pfam" id="PF13472">
    <property type="entry name" value="Lipase_GDSL_2"/>
    <property type="match status" value="1"/>
</dbReference>
<dbReference type="InterPro" id="IPR013830">
    <property type="entry name" value="SGNH_hydro"/>
</dbReference>
<organism evidence="4 5">
    <name type="scientific">Paenibacillus xylanilyticus</name>
    <dbReference type="NCBI Taxonomy" id="248903"/>
    <lineage>
        <taxon>Bacteria</taxon>
        <taxon>Bacillati</taxon>
        <taxon>Bacillota</taxon>
        <taxon>Bacilli</taxon>
        <taxon>Bacillales</taxon>
        <taxon>Paenibacillaceae</taxon>
        <taxon>Paenibacillus</taxon>
    </lineage>
</organism>